<dbReference type="InterPro" id="IPR002912">
    <property type="entry name" value="ACT_dom"/>
</dbReference>
<dbReference type="UniPathway" id="UPA00050">
    <property type="reaction ID" value="UER00461"/>
</dbReference>
<dbReference type="Proteomes" id="UP000198558">
    <property type="component" value="Unassembled WGS sequence"/>
</dbReference>
<dbReference type="PANTHER" id="PTHR21499">
    <property type="entry name" value="ASPARTATE KINASE"/>
    <property type="match status" value="1"/>
</dbReference>
<evidence type="ECO:0000256" key="9">
    <source>
        <dbReference type="ARBA" id="ARBA00023154"/>
    </source>
</evidence>
<dbReference type="OrthoDB" id="9799110at2"/>
<keyword evidence="9" id="KW-0457">Lysine biosynthesis</keyword>
<evidence type="ECO:0000259" key="11">
    <source>
        <dbReference type="PROSITE" id="PS51671"/>
    </source>
</evidence>
<dbReference type="GO" id="GO:0009089">
    <property type="term" value="P:lysine biosynthetic process via diaminopimelate"/>
    <property type="evidence" value="ECO:0007669"/>
    <property type="project" value="TreeGrafter"/>
</dbReference>
<name>A0A1I0H5C9_9FIRM</name>
<dbReference type="GO" id="GO:0009088">
    <property type="term" value="P:threonine biosynthetic process"/>
    <property type="evidence" value="ECO:0007669"/>
    <property type="project" value="UniProtKB-UniPathway"/>
</dbReference>
<dbReference type="SUPFAM" id="SSF55021">
    <property type="entry name" value="ACT-like"/>
    <property type="match status" value="2"/>
</dbReference>
<dbReference type="CDD" id="cd04891">
    <property type="entry name" value="ACT_AK-LysC-DapG-like_1"/>
    <property type="match status" value="1"/>
</dbReference>
<dbReference type="AlphaFoldDB" id="A0A1I0H5C9"/>
<dbReference type="GO" id="GO:0005829">
    <property type="term" value="C:cytosol"/>
    <property type="evidence" value="ECO:0007669"/>
    <property type="project" value="TreeGrafter"/>
</dbReference>
<dbReference type="EMBL" id="FOIN01000042">
    <property type="protein sequence ID" value="SET78852.1"/>
    <property type="molecule type" value="Genomic_DNA"/>
</dbReference>
<evidence type="ECO:0000256" key="10">
    <source>
        <dbReference type="ARBA" id="ARBA00047872"/>
    </source>
</evidence>
<feature type="domain" description="ACT" evidence="11">
    <location>
        <begin position="17"/>
        <end position="88"/>
    </location>
</feature>
<comment type="pathway">
    <text evidence="1">Amino-acid biosynthesis; L-methionine biosynthesis via de novo pathway; L-homoserine from L-aspartate: step 1/3.</text>
</comment>
<reference evidence="14" key="1">
    <citation type="submission" date="2016-10" db="EMBL/GenBank/DDBJ databases">
        <authorList>
            <person name="Varghese N."/>
            <person name="Submissions S."/>
        </authorList>
    </citation>
    <scope>NUCLEOTIDE SEQUENCE [LARGE SCALE GENOMIC DNA]</scope>
    <source>
        <strain evidence="14">DSM 1551</strain>
    </source>
</reference>
<evidence type="ECO:0000256" key="5">
    <source>
        <dbReference type="ARBA" id="ARBA00022679"/>
    </source>
</evidence>
<keyword evidence="5 12" id="KW-0808">Transferase</keyword>
<sequence length="156" mass="17878">MERLIEAVSYEEDIIQLRLTNVPKHPIVIAKIFTILSECDVNIDMISQVMIEDAMQIEITLDESYQKNLNNAIIRLKEEVKQLEIATNRKYFKIAVGGKMVEFTPGAAAKVFTILGKNNIHFYQVTTSKRTISFIVDKKDKNLAIDKLNESFDLKL</sequence>
<dbReference type="PANTHER" id="PTHR21499:SF3">
    <property type="entry name" value="ASPARTOKINASE"/>
    <property type="match status" value="1"/>
</dbReference>
<evidence type="ECO:0000313" key="15">
    <source>
        <dbReference type="Proteomes" id="UP000490821"/>
    </source>
</evidence>
<dbReference type="Gene3D" id="3.30.2130.10">
    <property type="entry name" value="VC0802-like"/>
    <property type="match status" value="1"/>
</dbReference>
<keyword evidence="7 12" id="KW-0418">Kinase</keyword>
<comment type="pathway">
    <text evidence="2">Amino-acid biosynthesis; L-threonine biosynthesis; L-threonine from L-aspartate: step 1/5.</text>
</comment>
<dbReference type="GO" id="GO:0005524">
    <property type="term" value="F:ATP binding"/>
    <property type="evidence" value="ECO:0007669"/>
    <property type="project" value="UniProtKB-KW"/>
</dbReference>
<keyword evidence="8" id="KW-0067">ATP-binding</keyword>
<comment type="similarity">
    <text evidence="3">Belongs to the aspartokinase family.</text>
</comment>
<proteinExistence type="inferred from homology"/>
<evidence type="ECO:0000313" key="12">
    <source>
        <dbReference type="EMBL" id="GFI41793.1"/>
    </source>
</evidence>
<reference evidence="12 15" key="3">
    <citation type="journal article" date="2020" name="Microbiome">
        <title>Single-cell genomics of uncultured bacteria reveals dietary fiber responders in the mouse gut microbiota.</title>
        <authorList>
            <person name="Chijiiwa R."/>
            <person name="Hosokawa M."/>
            <person name="Kogawa M."/>
            <person name="Nishikawa Y."/>
            <person name="Ide K."/>
            <person name="Sakanashi C."/>
            <person name="Takahashi K."/>
            <person name="Takeyama H."/>
        </authorList>
    </citation>
    <scope>NUCLEOTIDE SEQUENCE [LARGE SCALE GENOMIC DNA]</scope>
    <source>
        <strain evidence="12">IMSAGC_017</strain>
    </source>
</reference>
<dbReference type="PROSITE" id="PS51671">
    <property type="entry name" value="ACT"/>
    <property type="match status" value="1"/>
</dbReference>
<dbReference type="EC" id="2.7.2.4" evidence="4"/>
<dbReference type="EMBL" id="BLMI01000226">
    <property type="protein sequence ID" value="GFI41793.1"/>
    <property type="molecule type" value="Genomic_DNA"/>
</dbReference>
<dbReference type="Pfam" id="PF22468">
    <property type="entry name" value="ACT_9"/>
    <property type="match status" value="1"/>
</dbReference>
<keyword evidence="9" id="KW-0028">Amino-acid biosynthesis</keyword>
<dbReference type="InterPro" id="IPR054352">
    <property type="entry name" value="ACT_Aspartokinase"/>
</dbReference>
<dbReference type="Proteomes" id="UP000490821">
    <property type="component" value="Unassembled WGS sequence"/>
</dbReference>
<evidence type="ECO:0000313" key="13">
    <source>
        <dbReference type="EMBL" id="SET78852.1"/>
    </source>
</evidence>
<dbReference type="GeneID" id="78289310"/>
<organism evidence="13 14">
    <name type="scientific">Thomasclavelia cocleata</name>
    <dbReference type="NCBI Taxonomy" id="69824"/>
    <lineage>
        <taxon>Bacteria</taxon>
        <taxon>Bacillati</taxon>
        <taxon>Bacillota</taxon>
        <taxon>Erysipelotrichia</taxon>
        <taxon>Erysipelotrichales</taxon>
        <taxon>Coprobacillaceae</taxon>
        <taxon>Thomasclavelia</taxon>
    </lineage>
</organism>
<evidence type="ECO:0000256" key="4">
    <source>
        <dbReference type="ARBA" id="ARBA00013059"/>
    </source>
</evidence>
<evidence type="ECO:0000256" key="1">
    <source>
        <dbReference type="ARBA" id="ARBA00004986"/>
    </source>
</evidence>
<evidence type="ECO:0000256" key="2">
    <source>
        <dbReference type="ARBA" id="ARBA00005139"/>
    </source>
</evidence>
<dbReference type="InterPro" id="IPR045865">
    <property type="entry name" value="ACT-like_dom_sf"/>
</dbReference>
<evidence type="ECO:0000256" key="7">
    <source>
        <dbReference type="ARBA" id="ARBA00022777"/>
    </source>
</evidence>
<reference evidence="13" key="2">
    <citation type="submission" date="2016-10" db="EMBL/GenBank/DDBJ databases">
        <authorList>
            <person name="de Groot N.N."/>
        </authorList>
    </citation>
    <scope>NUCLEOTIDE SEQUENCE [LARGE SCALE GENOMIC DNA]</scope>
    <source>
        <strain evidence="13">DSM 1551</strain>
    </source>
</reference>
<dbReference type="GO" id="GO:0004072">
    <property type="term" value="F:aspartate kinase activity"/>
    <property type="evidence" value="ECO:0007669"/>
    <property type="project" value="UniProtKB-EC"/>
</dbReference>
<evidence type="ECO:0000256" key="8">
    <source>
        <dbReference type="ARBA" id="ARBA00022840"/>
    </source>
</evidence>
<evidence type="ECO:0000256" key="6">
    <source>
        <dbReference type="ARBA" id="ARBA00022741"/>
    </source>
</evidence>
<dbReference type="RefSeq" id="WP_092356164.1">
    <property type="nucleotide sequence ID" value="NZ_BLMI01000226.1"/>
</dbReference>
<accession>A0A1I0H5C9</accession>
<dbReference type="GO" id="GO:0009090">
    <property type="term" value="P:homoserine biosynthetic process"/>
    <property type="evidence" value="ECO:0007669"/>
    <property type="project" value="TreeGrafter"/>
</dbReference>
<evidence type="ECO:0000313" key="14">
    <source>
        <dbReference type="Proteomes" id="UP000198558"/>
    </source>
</evidence>
<keyword evidence="14" id="KW-1185">Reference proteome</keyword>
<comment type="catalytic activity">
    <reaction evidence="10">
        <text>L-aspartate + ATP = 4-phospho-L-aspartate + ADP</text>
        <dbReference type="Rhea" id="RHEA:23776"/>
        <dbReference type="ChEBI" id="CHEBI:29991"/>
        <dbReference type="ChEBI" id="CHEBI:30616"/>
        <dbReference type="ChEBI" id="CHEBI:57535"/>
        <dbReference type="ChEBI" id="CHEBI:456216"/>
        <dbReference type="EC" id="2.7.2.4"/>
    </reaction>
</comment>
<dbReference type="UniPathway" id="UPA00051">
    <property type="reaction ID" value="UER00462"/>
</dbReference>
<gene>
    <name evidence="12" type="primary">lysC_2</name>
    <name evidence="12" type="ORF">IMSAGC017_01838</name>
    <name evidence="13" type="ORF">SAMN04489758_14221</name>
</gene>
<keyword evidence="6" id="KW-0547">Nucleotide-binding</keyword>
<protein>
    <recommendedName>
        <fullName evidence="4">aspartate kinase</fullName>
        <ecNumber evidence="4">2.7.2.4</ecNumber>
    </recommendedName>
</protein>
<evidence type="ECO:0000256" key="3">
    <source>
        <dbReference type="ARBA" id="ARBA00010122"/>
    </source>
</evidence>